<name>A0A940YKP8_9BURK</name>
<dbReference type="EC" id="2.7.7.65" evidence="2"/>
<sequence length="331" mass="35513">MPSRSTLLEVIHLHSAVAQLGLDLDALMVLVVQRSAELVGADGAAIELLDGPQLVYRAVTGLAESQLGMPVSAHQSLSGRCMAEQRVLLSHDTDRDDRVDRAACTRVGLRSMLVVPLRHGDGVVGVLKVMSRRTRAFEIADGRTLELLSEVVGGAMYWAGRYGSDRLYHRATHDDLTGLANRWLFFDRLRVLLAQGRREAPPVAVLAIDVDGLKPINDTHGHLVGDAALVEFGRRLQAAAREADTVARLGGDEFGVILCGASEPGSLSATIQRLQARLDGDVLARGVPLWLGGSIGGAATPEDGLDAATLLQAADRRMYEAKRQRRGLVAS</sequence>
<dbReference type="CDD" id="cd01949">
    <property type="entry name" value="GGDEF"/>
    <property type="match status" value="1"/>
</dbReference>
<gene>
    <name evidence="2" type="ORF">KAK06_12515</name>
</gene>
<dbReference type="InterPro" id="IPR043128">
    <property type="entry name" value="Rev_trsase/Diguanyl_cyclase"/>
</dbReference>
<dbReference type="GO" id="GO:0052621">
    <property type="term" value="F:diguanylate cyclase activity"/>
    <property type="evidence" value="ECO:0007669"/>
    <property type="project" value="UniProtKB-EC"/>
</dbReference>
<proteinExistence type="predicted"/>
<evidence type="ECO:0000259" key="1">
    <source>
        <dbReference type="PROSITE" id="PS50887"/>
    </source>
</evidence>
<dbReference type="InterPro" id="IPR029787">
    <property type="entry name" value="Nucleotide_cyclase"/>
</dbReference>
<organism evidence="2 3">
    <name type="scientific">Ideonella aquatica</name>
    <dbReference type="NCBI Taxonomy" id="2824119"/>
    <lineage>
        <taxon>Bacteria</taxon>
        <taxon>Pseudomonadati</taxon>
        <taxon>Pseudomonadota</taxon>
        <taxon>Betaproteobacteria</taxon>
        <taxon>Burkholderiales</taxon>
        <taxon>Sphaerotilaceae</taxon>
        <taxon>Ideonella</taxon>
    </lineage>
</organism>
<dbReference type="InterPro" id="IPR003018">
    <property type="entry name" value="GAF"/>
</dbReference>
<comment type="caution">
    <text evidence="2">The sequence shown here is derived from an EMBL/GenBank/DDBJ whole genome shotgun (WGS) entry which is preliminary data.</text>
</comment>
<dbReference type="InterPro" id="IPR000160">
    <property type="entry name" value="GGDEF_dom"/>
</dbReference>
<dbReference type="Gene3D" id="3.30.70.270">
    <property type="match status" value="1"/>
</dbReference>
<accession>A0A940YKP8</accession>
<dbReference type="Gene3D" id="3.30.450.40">
    <property type="match status" value="1"/>
</dbReference>
<dbReference type="SUPFAM" id="SSF55073">
    <property type="entry name" value="Nucleotide cyclase"/>
    <property type="match status" value="1"/>
</dbReference>
<dbReference type="PANTHER" id="PTHR46663">
    <property type="entry name" value="DIGUANYLATE CYCLASE DGCT-RELATED"/>
    <property type="match status" value="1"/>
</dbReference>
<dbReference type="SMART" id="SM00065">
    <property type="entry name" value="GAF"/>
    <property type="match status" value="1"/>
</dbReference>
<evidence type="ECO:0000313" key="3">
    <source>
        <dbReference type="Proteomes" id="UP000678374"/>
    </source>
</evidence>
<dbReference type="Pfam" id="PF13185">
    <property type="entry name" value="GAF_2"/>
    <property type="match status" value="1"/>
</dbReference>
<feature type="domain" description="GGDEF" evidence="1">
    <location>
        <begin position="201"/>
        <end position="331"/>
    </location>
</feature>
<dbReference type="SUPFAM" id="SSF55781">
    <property type="entry name" value="GAF domain-like"/>
    <property type="match status" value="1"/>
</dbReference>
<dbReference type="Proteomes" id="UP000678374">
    <property type="component" value="Unassembled WGS sequence"/>
</dbReference>
<dbReference type="PANTHER" id="PTHR46663:SF2">
    <property type="entry name" value="GGDEF DOMAIN-CONTAINING PROTEIN"/>
    <property type="match status" value="1"/>
</dbReference>
<keyword evidence="2" id="KW-0548">Nucleotidyltransferase</keyword>
<dbReference type="Pfam" id="PF00990">
    <property type="entry name" value="GGDEF"/>
    <property type="match status" value="1"/>
</dbReference>
<evidence type="ECO:0000313" key="2">
    <source>
        <dbReference type="EMBL" id="MBQ0959766.1"/>
    </source>
</evidence>
<keyword evidence="3" id="KW-1185">Reference proteome</keyword>
<dbReference type="NCBIfam" id="TIGR00254">
    <property type="entry name" value="GGDEF"/>
    <property type="match status" value="1"/>
</dbReference>
<dbReference type="AlphaFoldDB" id="A0A940YKP8"/>
<reference evidence="2" key="1">
    <citation type="submission" date="2021-04" db="EMBL/GenBank/DDBJ databases">
        <title>The genome sequence of Ideonella sp. 4Y11.</title>
        <authorList>
            <person name="Liu Y."/>
        </authorList>
    </citation>
    <scope>NUCLEOTIDE SEQUENCE</scope>
    <source>
        <strain evidence="2">4Y11</strain>
    </source>
</reference>
<dbReference type="InterPro" id="IPR029016">
    <property type="entry name" value="GAF-like_dom_sf"/>
</dbReference>
<dbReference type="InterPro" id="IPR052163">
    <property type="entry name" value="DGC-Regulatory_Protein"/>
</dbReference>
<protein>
    <submittedName>
        <fullName evidence="2">Diguanylate cyclase</fullName>
        <ecNumber evidence="2">2.7.7.65</ecNumber>
    </submittedName>
</protein>
<keyword evidence="2" id="KW-0808">Transferase</keyword>
<dbReference type="EMBL" id="JAGQDE010000010">
    <property type="protein sequence ID" value="MBQ0959766.1"/>
    <property type="molecule type" value="Genomic_DNA"/>
</dbReference>
<dbReference type="SMART" id="SM00267">
    <property type="entry name" value="GGDEF"/>
    <property type="match status" value="1"/>
</dbReference>
<dbReference type="PROSITE" id="PS50887">
    <property type="entry name" value="GGDEF"/>
    <property type="match status" value="1"/>
</dbReference>
<dbReference type="RefSeq" id="WP_210802446.1">
    <property type="nucleotide sequence ID" value="NZ_JAGQDE010000010.1"/>
</dbReference>